<feature type="region of interest" description="Disordered" evidence="1">
    <location>
        <begin position="120"/>
        <end position="139"/>
    </location>
</feature>
<dbReference type="InterPro" id="IPR050072">
    <property type="entry name" value="Peptidase_M20A"/>
</dbReference>
<dbReference type="GO" id="GO:0006526">
    <property type="term" value="P:L-arginine biosynthetic process"/>
    <property type="evidence" value="ECO:0007669"/>
    <property type="project" value="TreeGrafter"/>
</dbReference>
<dbReference type="AlphaFoldDB" id="A0A2V3IIH6"/>
<dbReference type="EMBL" id="NBIV01000190">
    <property type="protein sequence ID" value="PXF41848.1"/>
    <property type="molecule type" value="Genomic_DNA"/>
</dbReference>
<evidence type="ECO:0000313" key="3">
    <source>
        <dbReference type="Proteomes" id="UP000247409"/>
    </source>
</evidence>
<name>A0A2V3IIH6_9FLOR</name>
<comment type="caution">
    <text evidence="2">The sequence shown here is derived from an EMBL/GenBank/DDBJ whole genome shotgun (WGS) entry which is preliminary data.</text>
</comment>
<organism evidence="2 3">
    <name type="scientific">Gracilariopsis chorda</name>
    <dbReference type="NCBI Taxonomy" id="448386"/>
    <lineage>
        <taxon>Eukaryota</taxon>
        <taxon>Rhodophyta</taxon>
        <taxon>Florideophyceae</taxon>
        <taxon>Rhodymeniophycidae</taxon>
        <taxon>Gracilariales</taxon>
        <taxon>Gracilariaceae</taxon>
        <taxon>Gracilariopsis</taxon>
    </lineage>
</organism>
<accession>A0A2V3IIH6</accession>
<evidence type="ECO:0000256" key="1">
    <source>
        <dbReference type="SAM" id="MobiDB-lite"/>
    </source>
</evidence>
<dbReference type="Proteomes" id="UP000247409">
    <property type="component" value="Unassembled WGS sequence"/>
</dbReference>
<dbReference type="Gene3D" id="3.40.630.10">
    <property type="entry name" value="Zn peptidases"/>
    <property type="match status" value="1"/>
</dbReference>
<reference evidence="2 3" key="1">
    <citation type="journal article" date="2018" name="Mol. Biol. Evol.">
        <title>Analysis of the draft genome of the red seaweed Gracilariopsis chorda provides insights into genome size evolution in Rhodophyta.</title>
        <authorList>
            <person name="Lee J."/>
            <person name="Yang E.C."/>
            <person name="Graf L."/>
            <person name="Yang J.H."/>
            <person name="Qiu H."/>
            <person name="Zel Zion U."/>
            <person name="Chan C.X."/>
            <person name="Stephens T.G."/>
            <person name="Weber A.P.M."/>
            <person name="Boo G.H."/>
            <person name="Boo S.M."/>
            <person name="Kim K.M."/>
            <person name="Shin Y."/>
            <person name="Jung M."/>
            <person name="Lee S.J."/>
            <person name="Yim H.S."/>
            <person name="Lee J.H."/>
            <person name="Bhattacharya D."/>
            <person name="Yoon H.S."/>
        </authorList>
    </citation>
    <scope>NUCLEOTIDE SEQUENCE [LARGE SCALE GENOMIC DNA]</scope>
    <source>
        <strain evidence="2 3">SKKU-2015</strain>
        <tissue evidence="2">Whole body</tissue>
    </source>
</reference>
<dbReference type="Gene3D" id="3.30.70.360">
    <property type="match status" value="2"/>
</dbReference>
<dbReference type="PANTHER" id="PTHR43808:SF31">
    <property type="entry name" value="N-ACETYL-L-CITRULLINE DEACETYLASE"/>
    <property type="match status" value="1"/>
</dbReference>
<keyword evidence="3" id="KW-1185">Reference proteome</keyword>
<dbReference type="Pfam" id="PF01546">
    <property type="entry name" value="Peptidase_M20"/>
    <property type="match status" value="1"/>
</dbReference>
<dbReference type="InterPro" id="IPR002933">
    <property type="entry name" value="Peptidase_M20"/>
</dbReference>
<protein>
    <submittedName>
        <fullName evidence="2">Putative dipeptidase</fullName>
    </submittedName>
</protein>
<sequence>MDNETLSDLWQNWAKETTELCKIKAYRGADLSDEEVHAGLKQCRQVIAGIAKNFNQTVMRKHQLVPFQWCGDGKDGTHDPTEEQLAKSPFWVFGYRVGPESASYKVSIICHLDTVPASDGDDWTPFSPKQEERDYDDGTDSPQQFLVGRGCIDDKGPAMSAFIMFRALAQNYDTADPDPFEKTQLEIIFDTSEEWEMSTPVYMKDPDTSRPDFGVVYDAMWIVRAEKGGERPVFVVNRMKESSEVPLYASAMYTSPNNSSNTIPDWAKVEVTGSPKALTIFKETVLDMFRNFAFDDPDYYRGDLSVESATDASGVITKVILNIDVEGAQHGSAPDQNRAEGVNPFVSLSNFVAGLTDDGTFGVNAVSSVAKFIQWTWGTYAFGENQESLYKYDDIFQKDNGTTYGVTKSTMQEDGSVKLEIDIRYALDHHSIAWDGVTEGELEGDSQFSEVFTKLLHEFNTSHSQLGNVSFTTKTLFGPDIRVPDTNENFLKAEEAFRNVMGMDPPRLAIGGGTDAKGNVSLLAMGPLFGTNMGSPINYHGISEGAPMNDMQISTQIIYNVFESELLNPSAARMRKEVRMRKDARVLAALNKMAAKGHKYCCSG</sequence>
<dbReference type="SUPFAM" id="SSF53187">
    <property type="entry name" value="Zn-dependent exopeptidases"/>
    <property type="match status" value="1"/>
</dbReference>
<dbReference type="GO" id="GO:0008777">
    <property type="term" value="F:acetylornithine deacetylase activity"/>
    <property type="evidence" value="ECO:0007669"/>
    <property type="project" value="TreeGrafter"/>
</dbReference>
<dbReference type="OrthoDB" id="10293142at2759"/>
<dbReference type="PANTHER" id="PTHR43808">
    <property type="entry name" value="ACETYLORNITHINE DEACETYLASE"/>
    <property type="match status" value="1"/>
</dbReference>
<gene>
    <name evidence="2" type="ORF">BWQ96_08427</name>
</gene>
<evidence type="ECO:0000313" key="2">
    <source>
        <dbReference type="EMBL" id="PXF41848.1"/>
    </source>
</evidence>
<proteinExistence type="predicted"/>